<dbReference type="PaxDb" id="3218-PP1S135_117V6.1"/>
<dbReference type="EnsemblPlants" id="Pp3c2_23160V3.5">
    <property type="protein sequence ID" value="Pp3c2_23160V3.5"/>
    <property type="gene ID" value="Pp3c2_23160"/>
</dbReference>
<evidence type="ECO:0000313" key="3">
    <source>
        <dbReference type="EnsemblPlants" id="Pp3c2_23160V3.1"/>
    </source>
</evidence>
<dbReference type="KEGG" id="ppp:112278263"/>
<keyword evidence="4" id="KW-1185">Reference proteome</keyword>
<proteinExistence type="predicted"/>
<protein>
    <submittedName>
        <fullName evidence="2 3">Uncharacterized protein</fullName>
    </submittedName>
</protein>
<dbReference type="Proteomes" id="UP000006727">
    <property type="component" value="Chromosome 2"/>
</dbReference>
<dbReference type="OrthoDB" id="753880at2759"/>
<evidence type="ECO:0000313" key="2">
    <source>
        <dbReference type="EMBL" id="PNR60301.1"/>
    </source>
</evidence>
<dbReference type="AlphaFoldDB" id="A0A2K1L2Q7"/>
<dbReference type="Gramene" id="Pp3c2_23160V3.1">
    <property type="protein sequence ID" value="Pp3c2_23160V3.1"/>
    <property type="gene ID" value="Pp3c2_23160"/>
</dbReference>
<dbReference type="PANTHER" id="PTHR38382:SF1">
    <property type="entry name" value="RNA-BINDING PROTEIN"/>
    <property type="match status" value="1"/>
</dbReference>
<dbReference type="GeneID" id="112278263"/>
<organism evidence="2">
    <name type="scientific">Physcomitrium patens</name>
    <name type="common">Spreading-leaved earth moss</name>
    <name type="synonym">Physcomitrella patens</name>
    <dbReference type="NCBI Taxonomy" id="3218"/>
    <lineage>
        <taxon>Eukaryota</taxon>
        <taxon>Viridiplantae</taxon>
        <taxon>Streptophyta</taxon>
        <taxon>Embryophyta</taxon>
        <taxon>Bryophyta</taxon>
        <taxon>Bryophytina</taxon>
        <taxon>Bryopsida</taxon>
        <taxon>Funariidae</taxon>
        <taxon>Funariales</taxon>
        <taxon>Funariaceae</taxon>
        <taxon>Physcomitrium</taxon>
    </lineage>
</organism>
<dbReference type="EMBL" id="ABEU02000002">
    <property type="protein sequence ID" value="PNR60301.1"/>
    <property type="molecule type" value="Genomic_DNA"/>
</dbReference>
<accession>A0A2K1L2Q7</accession>
<evidence type="ECO:0000256" key="1">
    <source>
        <dbReference type="SAM" id="MobiDB-lite"/>
    </source>
</evidence>
<name>A0A2K1L2Q7_PHYPA</name>
<sequence>MAGNQVPEPKPCGQHSIPSMFTNPRILGGRSGNGRSLPLMDFLNRKSEKRASLQGCVVDAGLTPEVIERLDASRRNDARSNKHFENREDCHGIGKDLDTSRQGKDISECRTSNRELVSSTSKPWRRAQAFAEPSNGKLNECLEDSTVISHAPDRSTGQVHISLKLEIFNSRSSSSTAVEARCDYEFLEQNSDRLIQSNDTHQFQCRSMNFIDLTEDEDPALQRLGGKNHSHENTETQRKRKRSHAVAAEEAMARCPVCNDLFPPHVLQAHVESELDSLEMLGTSSEPEAYEAPGFHVRRNESQENKQEDGSTWDRHDIASECSTLFKESNFKSRPKRSLLVLGDEPKNRKPTFPRESKKPNTTFNHYADGAGWFDEGGVGVDVEAVGSACIWEGLGSMSFGGTL</sequence>
<dbReference type="Gramene" id="Pp3c2_23160V3.5">
    <property type="protein sequence ID" value="Pp3c2_23160V3.5"/>
    <property type="gene ID" value="Pp3c2_23160"/>
</dbReference>
<feature type="region of interest" description="Disordered" evidence="1">
    <location>
        <begin position="223"/>
        <end position="243"/>
    </location>
</feature>
<reference evidence="3" key="3">
    <citation type="submission" date="2020-12" db="UniProtKB">
        <authorList>
            <consortium name="EnsemblPlants"/>
        </authorList>
    </citation>
    <scope>IDENTIFICATION</scope>
</reference>
<reference evidence="2 4" key="1">
    <citation type="journal article" date="2008" name="Science">
        <title>The Physcomitrella genome reveals evolutionary insights into the conquest of land by plants.</title>
        <authorList>
            <person name="Rensing S."/>
            <person name="Lang D."/>
            <person name="Zimmer A."/>
            <person name="Terry A."/>
            <person name="Salamov A."/>
            <person name="Shapiro H."/>
            <person name="Nishiyama T."/>
            <person name="Perroud P.-F."/>
            <person name="Lindquist E."/>
            <person name="Kamisugi Y."/>
            <person name="Tanahashi T."/>
            <person name="Sakakibara K."/>
            <person name="Fujita T."/>
            <person name="Oishi K."/>
            <person name="Shin-I T."/>
            <person name="Kuroki Y."/>
            <person name="Toyoda A."/>
            <person name="Suzuki Y."/>
            <person name="Hashimoto A."/>
            <person name="Yamaguchi K."/>
            <person name="Sugano A."/>
            <person name="Kohara Y."/>
            <person name="Fujiyama A."/>
            <person name="Anterola A."/>
            <person name="Aoki S."/>
            <person name="Ashton N."/>
            <person name="Barbazuk W.B."/>
            <person name="Barker E."/>
            <person name="Bennetzen J."/>
            <person name="Bezanilla M."/>
            <person name="Blankenship R."/>
            <person name="Cho S.H."/>
            <person name="Dutcher S."/>
            <person name="Estelle M."/>
            <person name="Fawcett J.A."/>
            <person name="Gundlach H."/>
            <person name="Hanada K."/>
            <person name="Heyl A."/>
            <person name="Hicks K.A."/>
            <person name="Hugh J."/>
            <person name="Lohr M."/>
            <person name="Mayer K."/>
            <person name="Melkozernov A."/>
            <person name="Murata T."/>
            <person name="Nelson D."/>
            <person name="Pils B."/>
            <person name="Prigge M."/>
            <person name="Reiss B."/>
            <person name="Renner T."/>
            <person name="Rombauts S."/>
            <person name="Rushton P."/>
            <person name="Sanderfoot A."/>
            <person name="Schween G."/>
            <person name="Shiu S.-H."/>
            <person name="Stueber K."/>
            <person name="Theodoulou F.L."/>
            <person name="Tu H."/>
            <person name="Van de Peer Y."/>
            <person name="Verrier P.J."/>
            <person name="Waters E."/>
            <person name="Wood A."/>
            <person name="Yang L."/>
            <person name="Cove D."/>
            <person name="Cuming A."/>
            <person name="Hasebe M."/>
            <person name="Lucas S."/>
            <person name="Mishler D.B."/>
            <person name="Reski R."/>
            <person name="Grigoriev I."/>
            <person name="Quatrano R.S."/>
            <person name="Boore J.L."/>
        </authorList>
    </citation>
    <scope>NUCLEOTIDE SEQUENCE [LARGE SCALE GENOMIC DNA]</scope>
    <source>
        <strain evidence="3 4">cv. Gransden 2004</strain>
    </source>
</reference>
<evidence type="ECO:0000313" key="4">
    <source>
        <dbReference type="Proteomes" id="UP000006727"/>
    </source>
</evidence>
<dbReference type="RefSeq" id="XP_024367256.1">
    <property type="nucleotide sequence ID" value="XM_024511488.2"/>
</dbReference>
<feature type="region of interest" description="Disordered" evidence="1">
    <location>
        <begin position="1"/>
        <end position="32"/>
    </location>
</feature>
<dbReference type="PANTHER" id="PTHR38382">
    <property type="entry name" value="RNA-BINDING PROTEIN"/>
    <property type="match status" value="1"/>
</dbReference>
<gene>
    <name evidence="3" type="primary">LOC112278263</name>
    <name evidence="2" type="ORF">PHYPA_003094</name>
</gene>
<reference evidence="2 4" key="2">
    <citation type="journal article" date="2018" name="Plant J.">
        <title>The Physcomitrella patens chromosome-scale assembly reveals moss genome structure and evolution.</title>
        <authorList>
            <person name="Lang D."/>
            <person name="Ullrich K.K."/>
            <person name="Murat F."/>
            <person name="Fuchs J."/>
            <person name="Jenkins J."/>
            <person name="Haas F.B."/>
            <person name="Piednoel M."/>
            <person name="Gundlach H."/>
            <person name="Van Bel M."/>
            <person name="Meyberg R."/>
            <person name="Vives C."/>
            <person name="Morata J."/>
            <person name="Symeonidi A."/>
            <person name="Hiss M."/>
            <person name="Muchero W."/>
            <person name="Kamisugi Y."/>
            <person name="Saleh O."/>
            <person name="Blanc G."/>
            <person name="Decker E.L."/>
            <person name="van Gessel N."/>
            <person name="Grimwood J."/>
            <person name="Hayes R.D."/>
            <person name="Graham S.W."/>
            <person name="Gunter L.E."/>
            <person name="McDaniel S.F."/>
            <person name="Hoernstein S.N.W."/>
            <person name="Larsson A."/>
            <person name="Li F.W."/>
            <person name="Perroud P.F."/>
            <person name="Phillips J."/>
            <person name="Ranjan P."/>
            <person name="Rokshar D.S."/>
            <person name="Rothfels C.J."/>
            <person name="Schneider L."/>
            <person name="Shu S."/>
            <person name="Stevenson D.W."/>
            <person name="Thummler F."/>
            <person name="Tillich M."/>
            <person name="Villarreal Aguilar J.C."/>
            <person name="Widiez T."/>
            <person name="Wong G.K."/>
            <person name="Wymore A."/>
            <person name="Zhang Y."/>
            <person name="Zimmer A.D."/>
            <person name="Quatrano R.S."/>
            <person name="Mayer K.F.X."/>
            <person name="Goodstein D."/>
            <person name="Casacuberta J.M."/>
            <person name="Vandepoele K."/>
            <person name="Reski R."/>
            <person name="Cuming A.C."/>
            <person name="Tuskan G.A."/>
            <person name="Maumus F."/>
            <person name="Salse J."/>
            <person name="Schmutz J."/>
            <person name="Rensing S.A."/>
        </authorList>
    </citation>
    <scope>NUCLEOTIDE SEQUENCE [LARGE SCALE GENOMIC DNA]</scope>
    <source>
        <strain evidence="3 4">cv. Gransden 2004</strain>
    </source>
</reference>
<dbReference type="EnsemblPlants" id="Pp3c2_23160V3.1">
    <property type="protein sequence ID" value="Pp3c2_23160V3.1"/>
    <property type="gene ID" value="Pp3c2_23160"/>
</dbReference>